<organism evidence="1 2">
    <name type="scientific">Beta vulgaris subsp. vulgaris</name>
    <name type="common">Beet</name>
    <dbReference type="NCBI Taxonomy" id="3555"/>
    <lineage>
        <taxon>Eukaryota</taxon>
        <taxon>Viridiplantae</taxon>
        <taxon>Streptophyta</taxon>
        <taxon>Embryophyta</taxon>
        <taxon>Tracheophyta</taxon>
        <taxon>Spermatophyta</taxon>
        <taxon>Magnoliopsida</taxon>
        <taxon>eudicotyledons</taxon>
        <taxon>Gunneridae</taxon>
        <taxon>Pentapetalae</taxon>
        <taxon>Caryophyllales</taxon>
        <taxon>Chenopodiaceae</taxon>
        <taxon>Betoideae</taxon>
        <taxon>Beta</taxon>
    </lineage>
</organism>
<dbReference type="Gramene" id="KMS94580">
    <property type="protein sequence ID" value="KMS94580"/>
    <property type="gene ID" value="BVRB_019980"/>
</dbReference>
<dbReference type="AlphaFoldDB" id="A0A0J8DUT9"/>
<reference evidence="1 2" key="1">
    <citation type="journal article" date="2014" name="Nature">
        <title>The genome of the recently domesticated crop plant sugar beet (Beta vulgaris).</title>
        <authorList>
            <person name="Dohm J.C."/>
            <person name="Minoche A.E."/>
            <person name="Holtgrawe D."/>
            <person name="Capella-Gutierrez S."/>
            <person name="Zakrzewski F."/>
            <person name="Tafer H."/>
            <person name="Rupp O."/>
            <person name="Sorensen T.R."/>
            <person name="Stracke R."/>
            <person name="Reinhardt R."/>
            <person name="Goesmann A."/>
            <person name="Kraft T."/>
            <person name="Schulz B."/>
            <person name="Stadler P.F."/>
            <person name="Schmidt T."/>
            <person name="Gabaldon T."/>
            <person name="Lehrach H."/>
            <person name="Weisshaar B."/>
            <person name="Himmelbauer H."/>
        </authorList>
    </citation>
    <scope>NUCLEOTIDE SEQUENCE [LARGE SCALE GENOMIC DNA]</scope>
    <source>
        <tissue evidence="1">Taproot</tissue>
    </source>
</reference>
<dbReference type="Proteomes" id="UP000035740">
    <property type="component" value="Unassembled WGS sequence"/>
</dbReference>
<protein>
    <submittedName>
        <fullName evidence="1">Uncharacterized protein</fullName>
    </submittedName>
</protein>
<name>A0A0J8DUT9_BETVV</name>
<proteinExistence type="predicted"/>
<dbReference type="EMBL" id="KQ092399">
    <property type="protein sequence ID" value="KMS94580.1"/>
    <property type="molecule type" value="Genomic_DNA"/>
</dbReference>
<accession>A0A0J8DUT9</accession>
<evidence type="ECO:0000313" key="1">
    <source>
        <dbReference type="EMBL" id="KMS94580.1"/>
    </source>
</evidence>
<sequence length="261" mass="30466">RLPPFVSENARSGWFSPQCPRTQIRKFSSPEIKVLPGRLKTYCQRYDLNDARDSIIEKHFDQLCEDPSLLSYLYQIGIVFPLSLVFYPNQDEVKVGPTFPLFQFRRMARYLHADSHLLERLPDLVYWSRYDLLDEVLCHRFWVNRNAALDVPTLYVYLFAHVALKFGLLSTLGLLLAHPEVPFQIHGELLQLETQELDLLDPDLAIRKLIILLQSNFEDLRDNAPYLGLDGHRYQPDLVDLDHVLFHLALERASTLRTHLL</sequence>
<evidence type="ECO:0000313" key="2">
    <source>
        <dbReference type="Proteomes" id="UP000035740"/>
    </source>
</evidence>
<feature type="non-terminal residue" evidence="1">
    <location>
        <position position="1"/>
    </location>
</feature>
<keyword evidence="2" id="KW-1185">Reference proteome</keyword>
<gene>
    <name evidence="1" type="ORF">BVRB_019980</name>
</gene>